<dbReference type="NCBIfam" id="TIGR01484">
    <property type="entry name" value="HAD-SF-IIB"/>
    <property type="match status" value="1"/>
</dbReference>
<dbReference type="InterPro" id="IPR006379">
    <property type="entry name" value="HAD-SF_hydro_IIB"/>
</dbReference>
<proteinExistence type="predicted"/>
<evidence type="ECO:0000256" key="2">
    <source>
        <dbReference type="ARBA" id="ARBA00022801"/>
    </source>
</evidence>
<reference evidence="5" key="1">
    <citation type="journal article" date="2019" name="Int. J. Syst. Evol. Microbiol.">
        <title>The Global Catalogue of Microorganisms (GCM) 10K type strain sequencing project: providing services to taxonomists for standard genome sequencing and annotation.</title>
        <authorList>
            <consortium name="The Broad Institute Genomics Platform"/>
            <consortium name="The Broad Institute Genome Sequencing Center for Infectious Disease"/>
            <person name="Wu L."/>
            <person name="Ma J."/>
        </authorList>
    </citation>
    <scope>NUCLEOTIDE SEQUENCE [LARGE SCALE GENOMIC DNA]</scope>
    <source>
        <strain evidence="5">KCTC 52640</strain>
    </source>
</reference>
<accession>A0ABV7EMS6</accession>
<protein>
    <submittedName>
        <fullName evidence="4">HAD-IIB family hydrolase</fullName>
    </submittedName>
</protein>
<evidence type="ECO:0000313" key="5">
    <source>
        <dbReference type="Proteomes" id="UP001595462"/>
    </source>
</evidence>
<dbReference type="PANTHER" id="PTHR10000:SF8">
    <property type="entry name" value="HAD SUPERFAMILY HYDROLASE-LIKE, TYPE 3"/>
    <property type="match status" value="1"/>
</dbReference>
<evidence type="ECO:0000256" key="3">
    <source>
        <dbReference type="ARBA" id="ARBA00022842"/>
    </source>
</evidence>
<keyword evidence="5" id="KW-1185">Reference proteome</keyword>
<dbReference type="SFLD" id="SFLDS00003">
    <property type="entry name" value="Haloacid_Dehalogenase"/>
    <property type="match status" value="1"/>
</dbReference>
<dbReference type="InterPro" id="IPR006381">
    <property type="entry name" value="HAD-SF-IIB-MPGP"/>
</dbReference>
<dbReference type="InterPro" id="IPR036412">
    <property type="entry name" value="HAD-like_sf"/>
</dbReference>
<dbReference type="InterPro" id="IPR023214">
    <property type="entry name" value="HAD_sf"/>
</dbReference>
<dbReference type="Proteomes" id="UP001595462">
    <property type="component" value="Unassembled WGS sequence"/>
</dbReference>
<keyword evidence="3" id="KW-0460">Magnesium</keyword>
<comment type="caution">
    <text evidence="4">The sequence shown here is derived from an EMBL/GenBank/DDBJ whole genome shotgun (WGS) entry which is preliminary data.</text>
</comment>
<dbReference type="RefSeq" id="WP_380688631.1">
    <property type="nucleotide sequence ID" value="NZ_JBHRSS010000003.1"/>
</dbReference>
<dbReference type="Gene3D" id="3.30.980.20">
    <property type="entry name" value="Putative mannosyl-3-phosphoglycerate phosphatase, domain 2"/>
    <property type="match status" value="1"/>
</dbReference>
<sequence length="272" mass="28747">MFDRSQGVVFTDLDATLLDHDSYSWQAAAPALRTLAERGIPVCLVTSKTAAEVVALREALGNGHPFAVENGGAVAVPQHYFDGQPCDAATPLITTTLGADYAELRALAVRLRDTHGYRYTGFGDMDDADVQAATGLDPASAARARARRASEPLLWQDNDAALADFEARVAEAGYVTRTGGRFVHLLGHAHKGDALRWLRARFTDAHGAILAIALGDSGNDADLLAAADIGYWVARPDGSHYAPPGAAIRHAGGIGPLGWAAAIDELIANREI</sequence>
<dbReference type="EMBL" id="JBHRSS010000003">
    <property type="protein sequence ID" value="MFC3104034.1"/>
    <property type="molecule type" value="Genomic_DNA"/>
</dbReference>
<evidence type="ECO:0000256" key="1">
    <source>
        <dbReference type="ARBA" id="ARBA00022723"/>
    </source>
</evidence>
<organism evidence="4 5">
    <name type="scientific">Salinisphaera aquimarina</name>
    <dbReference type="NCBI Taxonomy" id="2094031"/>
    <lineage>
        <taxon>Bacteria</taxon>
        <taxon>Pseudomonadati</taxon>
        <taxon>Pseudomonadota</taxon>
        <taxon>Gammaproteobacteria</taxon>
        <taxon>Salinisphaerales</taxon>
        <taxon>Salinisphaeraceae</taxon>
        <taxon>Salinisphaera</taxon>
    </lineage>
</organism>
<dbReference type="Pfam" id="PF08282">
    <property type="entry name" value="Hydrolase_3"/>
    <property type="match status" value="1"/>
</dbReference>
<dbReference type="Gene3D" id="3.40.50.1000">
    <property type="entry name" value="HAD superfamily/HAD-like"/>
    <property type="match status" value="1"/>
</dbReference>
<dbReference type="GO" id="GO:0016787">
    <property type="term" value="F:hydrolase activity"/>
    <property type="evidence" value="ECO:0007669"/>
    <property type="project" value="UniProtKB-KW"/>
</dbReference>
<dbReference type="SFLD" id="SFLDG01140">
    <property type="entry name" value="C2.B:_Phosphomannomutase_and_P"/>
    <property type="match status" value="1"/>
</dbReference>
<keyword evidence="1" id="KW-0479">Metal-binding</keyword>
<dbReference type="SFLD" id="SFLDG01142">
    <property type="entry name" value="C2.B.2:_Mannosyl-3-phosphoglyc"/>
    <property type="match status" value="1"/>
</dbReference>
<name>A0ABV7EMS6_9GAMM</name>
<dbReference type="NCBIfam" id="TIGR01486">
    <property type="entry name" value="HAD-SF-IIB-MPGP"/>
    <property type="match status" value="1"/>
</dbReference>
<evidence type="ECO:0000313" key="4">
    <source>
        <dbReference type="EMBL" id="MFC3104034.1"/>
    </source>
</evidence>
<gene>
    <name evidence="4" type="ORF">ACFOSU_09030</name>
</gene>
<dbReference type="PANTHER" id="PTHR10000">
    <property type="entry name" value="PHOSPHOSERINE PHOSPHATASE"/>
    <property type="match status" value="1"/>
</dbReference>
<dbReference type="SUPFAM" id="SSF56784">
    <property type="entry name" value="HAD-like"/>
    <property type="match status" value="1"/>
</dbReference>
<keyword evidence="2 4" id="KW-0378">Hydrolase</keyword>